<evidence type="ECO:0000313" key="3">
    <source>
        <dbReference type="Proteomes" id="UP001341840"/>
    </source>
</evidence>
<sequence length="63" mass="7106">MPASTTFHNKGQTNEPVNADLRSCGMYPHVPSANRRGYRDVTGRGNDIWVELAWSSGNWLDRD</sequence>
<evidence type="ECO:0000256" key="1">
    <source>
        <dbReference type="SAM" id="MobiDB-lite"/>
    </source>
</evidence>
<gene>
    <name evidence="2" type="ORF">PIB30_098772</name>
</gene>
<dbReference type="EMBL" id="JASCZI010032774">
    <property type="protein sequence ID" value="MED6128532.1"/>
    <property type="molecule type" value="Genomic_DNA"/>
</dbReference>
<feature type="compositionally biased region" description="Polar residues" evidence="1">
    <location>
        <begin position="1"/>
        <end position="16"/>
    </location>
</feature>
<feature type="region of interest" description="Disordered" evidence="1">
    <location>
        <begin position="1"/>
        <end position="22"/>
    </location>
</feature>
<organism evidence="2 3">
    <name type="scientific">Stylosanthes scabra</name>
    <dbReference type="NCBI Taxonomy" id="79078"/>
    <lineage>
        <taxon>Eukaryota</taxon>
        <taxon>Viridiplantae</taxon>
        <taxon>Streptophyta</taxon>
        <taxon>Embryophyta</taxon>
        <taxon>Tracheophyta</taxon>
        <taxon>Spermatophyta</taxon>
        <taxon>Magnoliopsida</taxon>
        <taxon>eudicotyledons</taxon>
        <taxon>Gunneridae</taxon>
        <taxon>Pentapetalae</taxon>
        <taxon>rosids</taxon>
        <taxon>fabids</taxon>
        <taxon>Fabales</taxon>
        <taxon>Fabaceae</taxon>
        <taxon>Papilionoideae</taxon>
        <taxon>50 kb inversion clade</taxon>
        <taxon>dalbergioids sensu lato</taxon>
        <taxon>Dalbergieae</taxon>
        <taxon>Pterocarpus clade</taxon>
        <taxon>Stylosanthes</taxon>
    </lineage>
</organism>
<name>A0ABU6RX18_9FABA</name>
<keyword evidence="3" id="KW-1185">Reference proteome</keyword>
<protein>
    <submittedName>
        <fullName evidence="2">Uncharacterized protein</fullName>
    </submittedName>
</protein>
<accession>A0ABU6RX18</accession>
<reference evidence="2 3" key="1">
    <citation type="journal article" date="2023" name="Plants (Basel)">
        <title>Bridging the Gap: Combining Genomics and Transcriptomics Approaches to Understand Stylosanthes scabra, an Orphan Legume from the Brazilian Caatinga.</title>
        <authorList>
            <person name="Ferreira-Neto J.R.C."/>
            <person name="da Silva M.D."/>
            <person name="Binneck E."/>
            <person name="de Melo N.F."/>
            <person name="da Silva R.H."/>
            <person name="de Melo A.L.T.M."/>
            <person name="Pandolfi V."/>
            <person name="Bustamante F.O."/>
            <person name="Brasileiro-Vidal A.C."/>
            <person name="Benko-Iseppon A.M."/>
        </authorList>
    </citation>
    <scope>NUCLEOTIDE SEQUENCE [LARGE SCALE GENOMIC DNA]</scope>
    <source>
        <tissue evidence="2">Leaves</tissue>
    </source>
</reference>
<proteinExistence type="predicted"/>
<comment type="caution">
    <text evidence="2">The sequence shown here is derived from an EMBL/GenBank/DDBJ whole genome shotgun (WGS) entry which is preliminary data.</text>
</comment>
<dbReference type="Proteomes" id="UP001341840">
    <property type="component" value="Unassembled WGS sequence"/>
</dbReference>
<evidence type="ECO:0000313" key="2">
    <source>
        <dbReference type="EMBL" id="MED6128532.1"/>
    </source>
</evidence>